<dbReference type="AlphaFoldDB" id="A0A1I8B0R6"/>
<reference evidence="3" key="1">
    <citation type="submission" date="2016-11" db="UniProtKB">
        <authorList>
            <consortium name="WormBaseParasite"/>
        </authorList>
    </citation>
    <scope>IDENTIFICATION</scope>
</reference>
<protein>
    <submittedName>
        <fullName evidence="3">Uncharacterized protein</fullName>
    </submittedName>
</protein>
<keyword evidence="2" id="KW-1185">Reference proteome</keyword>
<name>A0A1I8B0R6_MELHA</name>
<organism evidence="2 3">
    <name type="scientific">Meloidogyne hapla</name>
    <name type="common">Root-knot nematode worm</name>
    <dbReference type="NCBI Taxonomy" id="6305"/>
    <lineage>
        <taxon>Eukaryota</taxon>
        <taxon>Metazoa</taxon>
        <taxon>Ecdysozoa</taxon>
        <taxon>Nematoda</taxon>
        <taxon>Chromadorea</taxon>
        <taxon>Rhabditida</taxon>
        <taxon>Tylenchina</taxon>
        <taxon>Tylenchomorpha</taxon>
        <taxon>Tylenchoidea</taxon>
        <taxon>Meloidogynidae</taxon>
        <taxon>Meloidogyninae</taxon>
        <taxon>Meloidogyne</taxon>
    </lineage>
</organism>
<dbReference type="Proteomes" id="UP000095281">
    <property type="component" value="Unplaced"/>
</dbReference>
<feature type="compositionally biased region" description="Basic and acidic residues" evidence="1">
    <location>
        <begin position="127"/>
        <end position="138"/>
    </location>
</feature>
<evidence type="ECO:0000313" key="3">
    <source>
        <dbReference type="WBParaSite" id="MhA1_Contig1195.frz3.gene7"/>
    </source>
</evidence>
<dbReference type="WBParaSite" id="MhA1_Contig1195.frz3.gene7">
    <property type="protein sequence ID" value="MhA1_Contig1195.frz3.gene7"/>
    <property type="gene ID" value="MhA1_Contig1195.frz3.gene7"/>
</dbReference>
<feature type="compositionally biased region" description="Polar residues" evidence="1">
    <location>
        <begin position="112"/>
        <end position="122"/>
    </location>
</feature>
<evidence type="ECO:0000256" key="1">
    <source>
        <dbReference type="SAM" id="MobiDB-lite"/>
    </source>
</evidence>
<feature type="region of interest" description="Disordered" evidence="1">
    <location>
        <begin position="112"/>
        <end position="141"/>
    </location>
</feature>
<proteinExistence type="predicted"/>
<accession>A0A1I8B0R6</accession>
<sequence>MTIDVANFLRSNPIYKIITKCKACNGRRKFYKTTNVEEGEEEELLDIEVDETIEEVDINDCPGLITKDSSNRRHAPFLREEQVDKSQQLASSRIQKLKDVSINEDNRRMTRSIWNKSNQNITHRNKRANERSKEEKAERNKRKLEKRLMQSKAVRAYEKAHGPILLNCEDTASVSSVLLSENAEIRWTDKRKFEKIKDIVKL</sequence>
<evidence type="ECO:0000313" key="2">
    <source>
        <dbReference type="Proteomes" id="UP000095281"/>
    </source>
</evidence>